<accession>A0A8T1VG91</accession>
<evidence type="ECO:0000313" key="3">
    <source>
        <dbReference type="Proteomes" id="UP000694044"/>
    </source>
</evidence>
<comment type="caution">
    <text evidence="2">The sequence shown here is derived from an EMBL/GenBank/DDBJ whole genome shotgun (WGS) entry which is preliminary data.</text>
</comment>
<sequence>MPRCEAATSGGVSSRDSALSSGSQHRTSTQGSRTVYCTCISHETESEKRHSRPVERLVRCEEATRHALSGVAKSPDPCCSPRRKNIARMRRRGSAAQTGSSLATLHVPDVGRPPSIVCHSQICTLGHKSRPPRRYVLLTMGCAQSTAAKDPAETTPAEATPEVAATETKAEETPAADEAAKDEDKPAETEAANVEEPKVEEPKVEEPATVEEPAKVEEPTVEEPKVEEPATVEEPAKVEEAAKVEEPKAEEPTVEEPAREEEPKAEEPKKEEPAKVEELKKEETTA</sequence>
<dbReference type="EMBL" id="JAGDFM010000306">
    <property type="protein sequence ID" value="KAG7380195.1"/>
    <property type="molecule type" value="Genomic_DNA"/>
</dbReference>
<feature type="region of interest" description="Disordered" evidence="1">
    <location>
        <begin position="1"/>
        <end position="29"/>
    </location>
</feature>
<feature type="compositionally biased region" description="Low complexity" evidence="1">
    <location>
        <begin position="146"/>
        <end position="167"/>
    </location>
</feature>
<feature type="compositionally biased region" description="Basic and acidic residues" evidence="1">
    <location>
        <begin position="195"/>
        <end position="286"/>
    </location>
</feature>
<feature type="region of interest" description="Disordered" evidence="1">
    <location>
        <begin position="146"/>
        <end position="286"/>
    </location>
</feature>
<protein>
    <submittedName>
        <fullName evidence="2">Uncharacterized protein</fullName>
    </submittedName>
</protein>
<reference evidence="2" key="1">
    <citation type="submission" date="2021-02" db="EMBL/GenBank/DDBJ databases">
        <authorList>
            <person name="Palmer J.M."/>
        </authorList>
    </citation>
    <scope>NUCLEOTIDE SEQUENCE</scope>
    <source>
        <strain evidence="2">SCRP734</strain>
    </source>
</reference>
<proteinExistence type="predicted"/>
<feature type="compositionally biased region" description="Basic and acidic residues" evidence="1">
    <location>
        <begin position="168"/>
        <end position="188"/>
    </location>
</feature>
<feature type="compositionally biased region" description="Polar residues" evidence="1">
    <location>
        <begin position="10"/>
        <end position="29"/>
    </location>
</feature>
<gene>
    <name evidence="2" type="ORF">PHYPSEUDO_007649</name>
</gene>
<dbReference type="Proteomes" id="UP000694044">
    <property type="component" value="Unassembled WGS sequence"/>
</dbReference>
<dbReference type="AlphaFoldDB" id="A0A8T1VG91"/>
<evidence type="ECO:0000313" key="2">
    <source>
        <dbReference type="EMBL" id="KAG7380195.1"/>
    </source>
</evidence>
<organism evidence="2 3">
    <name type="scientific">Phytophthora pseudosyringae</name>
    <dbReference type="NCBI Taxonomy" id="221518"/>
    <lineage>
        <taxon>Eukaryota</taxon>
        <taxon>Sar</taxon>
        <taxon>Stramenopiles</taxon>
        <taxon>Oomycota</taxon>
        <taxon>Peronosporomycetes</taxon>
        <taxon>Peronosporales</taxon>
        <taxon>Peronosporaceae</taxon>
        <taxon>Phytophthora</taxon>
    </lineage>
</organism>
<evidence type="ECO:0000256" key="1">
    <source>
        <dbReference type="SAM" id="MobiDB-lite"/>
    </source>
</evidence>
<name>A0A8T1VG91_9STRA</name>
<keyword evidence="3" id="KW-1185">Reference proteome</keyword>